<dbReference type="InterPro" id="IPR051162">
    <property type="entry name" value="T4SS_component"/>
</dbReference>
<evidence type="ECO:0000259" key="5">
    <source>
        <dbReference type="SMART" id="SM00382"/>
    </source>
</evidence>
<dbReference type="InterPro" id="IPR027417">
    <property type="entry name" value="P-loop_NTPase"/>
</dbReference>
<dbReference type="KEGG" id="pye:A6J80_10830"/>
<proteinExistence type="inferred from homology"/>
<evidence type="ECO:0000256" key="4">
    <source>
        <dbReference type="SAM" id="MobiDB-lite"/>
    </source>
</evidence>
<accession>A0A1V0GSK8</accession>
<dbReference type="Gene3D" id="3.40.50.300">
    <property type="entry name" value="P-loop containing nucleotide triphosphate hydrolases"/>
    <property type="match status" value="2"/>
</dbReference>
<dbReference type="SUPFAM" id="SSF52540">
    <property type="entry name" value="P-loop containing nucleoside triphosphate hydrolases"/>
    <property type="match status" value="1"/>
</dbReference>
<dbReference type="GO" id="GO:0005524">
    <property type="term" value="F:ATP binding"/>
    <property type="evidence" value="ECO:0007669"/>
    <property type="project" value="UniProtKB-KW"/>
</dbReference>
<evidence type="ECO:0000256" key="2">
    <source>
        <dbReference type="ARBA" id="ARBA00022741"/>
    </source>
</evidence>
<evidence type="ECO:0000313" key="6">
    <source>
        <dbReference type="EMBL" id="ARC36812.1"/>
    </source>
</evidence>
<sequence>MMNLAEYRRTASRLADFLPWAALVAPGVVLNKDGSFQRTAKFRGPDLDSAVAAELVAGAGRLNNAFRRLGSGWAIFVEAQRSEAATYPDSRFPDPASALVDAERKADFEQEGSHFVSDYFLTLLWLPPAEEAARAESWLYEGRETSGVNPWELLRGFIDRSDRVLALLDGFMPECAWLDDGETLSYLHSTISTNRQRARLPEVPMHLDALLVDQPLTGGLEPRLGDQHLRVLTITGFPTATTPGILDELNRIAFPYRWSTRAILIDKTDATRLLTRIRRQWFAKRKSIAAILKEVMTSEPSALVDTDAANKATDADMALQELGADLAGMGYVTATITVWDADARVADEKLRLAEKIVQGRDFTAMIETVNAVDAWLGSLPGHAYANVRQPPISTLNLAHMIPLSALWAGDERDAHFDAPPLLSGKTEGATPFRFSLHVGDVGHTLVVGPTGAGKSVLLALMALQFRRYPRAQVFAFDFGGSIRAAALAMGGDWHDLGGGLSESDDASVALQPLARIHETAERAWAADWISAILMREGIAVTPEVKEHLWTALTSLASAPVGERTITGLAVLLQSNDLKQALRPYCIGGAYGRLLDAESEHLGSASVQVFEIEGLVGAGAAPAVLSYLFHRIGDRLDGRPTLLIIDEGWLALDDEGFSGQLREWLKTLRKKNASVVFATQSLSDIDNSAIAPAIIESCPTRLLLPNERAVEPQITAIYRRFGLNDRQIEILARATPKRDYYCQSRRGNRLFELGLSEVGLALCAASSKSDQARIAAILAEHRREGYLAAWLRDRGMDWAADLIPDLANLAPEEAGMPASEQPSSETVRADRSMGTVDAGLSDLEDEPADDEVAPADAEAASIPAEAGPETSAEKEVAP</sequence>
<dbReference type="EMBL" id="CP020442">
    <property type="protein sequence ID" value="ARC36812.1"/>
    <property type="molecule type" value="Genomic_DNA"/>
</dbReference>
<feature type="region of interest" description="Disordered" evidence="4">
    <location>
        <begin position="813"/>
        <end position="877"/>
    </location>
</feature>
<dbReference type="RefSeq" id="WP_080621485.1">
    <property type="nucleotide sequence ID" value="NZ_CAWMZI010000001.1"/>
</dbReference>
<organism evidence="6 7">
    <name type="scientific">Paracoccus yeei</name>
    <dbReference type="NCBI Taxonomy" id="147645"/>
    <lineage>
        <taxon>Bacteria</taxon>
        <taxon>Pseudomonadati</taxon>
        <taxon>Pseudomonadota</taxon>
        <taxon>Alphaproteobacteria</taxon>
        <taxon>Rhodobacterales</taxon>
        <taxon>Paracoccaceae</taxon>
        <taxon>Paracoccus</taxon>
    </lineage>
</organism>
<evidence type="ECO:0000256" key="1">
    <source>
        <dbReference type="ARBA" id="ARBA00006512"/>
    </source>
</evidence>
<dbReference type="AlphaFoldDB" id="A0A1V0GSK8"/>
<dbReference type="Pfam" id="PF03135">
    <property type="entry name" value="CagE_TrbE_VirB"/>
    <property type="match status" value="1"/>
</dbReference>
<feature type="domain" description="AAA+ ATPase" evidence="5">
    <location>
        <begin position="440"/>
        <end position="705"/>
    </location>
</feature>
<gene>
    <name evidence="6" type="ORF">A6J80_10830</name>
</gene>
<dbReference type="Pfam" id="PF19044">
    <property type="entry name" value="P-loop_TraG"/>
    <property type="match status" value="1"/>
</dbReference>
<dbReference type="PANTHER" id="PTHR30121">
    <property type="entry name" value="UNCHARACTERIZED PROTEIN YJGR-RELATED"/>
    <property type="match status" value="1"/>
</dbReference>
<dbReference type="Proteomes" id="UP000191257">
    <property type="component" value="Chromosome"/>
</dbReference>
<dbReference type="CDD" id="cd01127">
    <property type="entry name" value="TrwB_TraG_TraD_VirD4"/>
    <property type="match status" value="1"/>
</dbReference>
<keyword evidence="3" id="KW-0067">ATP-binding</keyword>
<feature type="compositionally biased region" description="Acidic residues" evidence="4">
    <location>
        <begin position="841"/>
        <end position="852"/>
    </location>
</feature>
<keyword evidence="7" id="KW-1185">Reference proteome</keyword>
<dbReference type="NCBIfam" id="NF010447">
    <property type="entry name" value="PRK13873.1"/>
    <property type="match status" value="1"/>
</dbReference>
<protein>
    <submittedName>
        <fullName evidence="6">Conjugal transfer protein TrbE</fullName>
    </submittedName>
</protein>
<reference evidence="6" key="1">
    <citation type="submission" date="2017-12" db="EMBL/GenBank/DDBJ databases">
        <title>FDA dAtabase for Regulatory Grade micrObial Sequences (FDA-ARGOS): Supporting development and validation of Infectious Disease Dx tests.</title>
        <authorList>
            <person name="Campos J."/>
            <person name="Goldberg B."/>
            <person name="Tallon L."/>
            <person name="Sadzewicz L."/>
            <person name="Sengamalay N."/>
            <person name="Ott S."/>
            <person name="Godinez A."/>
            <person name="Nagaraj S."/>
            <person name="Vyas G."/>
            <person name="Aluvathingal J."/>
            <person name="Nadendla S."/>
            <person name="Geyer C."/>
            <person name="Nandy P."/>
            <person name="Hobson J."/>
            <person name="Sichtig H."/>
        </authorList>
    </citation>
    <scope>NUCLEOTIDE SEQUENCE</scope>
    <source>
        <strain evidence="6">FDAARGOS_252</strain>
    </source>
</reference>
<dbReference type="STRING" id="147645.A6J80_10830"/>
<keyword evidence="2" id="KW-0547">Nucleotide-binding</keyword>
<dbReference type="PANTHER" id="PTHR30121:SF12">
    <property type="entry name" value="TYPE IV SECRETION SYSTEM PROTEIN CAGE"/>
    <property type="match status" value="1"/>
</dbReference>
<feature type="compositionally biased region" description="Low complexity" evidence="4">
    <location>
        <begin position="853"/>
        <end position="868"/>
    </location>
</feature>
<dbReference type="InterPro" id="IPR018145">
    <property type="entry name" value="CagE_TrbE_VirB_cntrl_dom"/>
</dbReference>
<dbReference type="InterPro" id="IPR003593">
    <property type="entry name" value="AAA+_ATPase"/>
</dbReference>
<evidence type="ECO:0000313" key="7">
    <source>
        <dbReference type="Proteomes" id="UP000191257"/>
    </source>
</evidence>
<dbReference type="SMART" id="SM00382">
    <property type="entry name" value="AAA"/>
    <property type="match status" value="1"/>
</dbReference>
<evidence type="ECO:0000256" key="3">
    <source>
        <dbReference type="ARBA" id="ARBA00022840"/>
    </source>
</evidence>
<name>A0A1V0GSK8_9RHOB</name>
<dbReference type="InterPro" id="IPR043964">
    <property type="entry name" value="P-loop_TraG"/>
</dbReference>
<comment type="similarity">
    <text evidence="1">Belongs to the TrbE/VirB4 family.</text>
</comment>